<protein>
    <submittedName>
        <fullName evidence="1">Lipid droplet-associated perilipin protein</fullName>
    </submittedName>
</protein>
<proteinExistence type="predicted"/>
<gene>
    <name evidence="1" type="ORF">BDN72DRAFT_851605</name>
</gene>
<dbReference type="Proteomes" id="UP000308600">
    <property type="component" value="Unassembled WGS sequence"/>
</dbReference>
<sequence length="377" mass="40464">MSSTATTTDAQPDRAAPEITILQRVASIPLVSSSLVTIDGALTNNAYTCGTYGVAKGLSSSAYKFTEPLQARLAPLIVRADGLANKAVDVVEQRYPYPFTASPEDVANYVRGTRDSASASVNKTIDERLKNPAYSVVQGIDQRFAPIVDYIEVAVHRRINSEAGPSNANTDSKFQYQRALALSKDLKDHLYGYSNEQLRQIHAHSVILQRATETASSITNLAASSLTSAQTTIHGLSDNMLTELQKLQASTSAFASTASNTLQNNIDSLQHNIPPQLQQTYSDLSSNLGQVIVDLKGTVLEKDLPIQDKVTRVAKQVRESISPLLETLKKGAEGLLASAKNTANGVENGSHHGHDKTYAEAAKEATSQKSQGNGSSH</sequence>
<accession>A0ACD2ZZ47</accession>
<organism evidence="1 2">
    <name type="scientific">Pluteus cervinus</name>
    <dbReference type="NCBI Taxonomy" id="181527"/>
    <lineage>
        <taxon>Eukaryota</taxon>
        <taxon>Fungi</taxon>
        <taxon>Dikarya</taxon>
        <taxon>Basidiomycota</taxon>
        <taxon>Agaricomycotina</taxon>
        <taxon>Agaricomycetes</taxon>
        <taxon>Agaricomycetidae</taxon>
        <taxon>Agaricales</taxon>
        <taxon>Pluteineae</taxon>
        <taxon>Pluteaceae</taxon>
        <taxon>Pluteus</taxon>
    </lineage>
</organism>
<name>A0ACD2ZZ47_9AGAR</name>
<evidence type="ECO:0000313" key="1">
    <source>
        <dbReference type="EMBL" id="TFK58734.1"/>
    </source>
</evidence>
<feature type="non-terminal residue" evidence="1">
    <location>
        <position position="1"/>
    </location>
</feature>
<dbReference type="EMBL" id="ML209216">
    <property type="protein sequence ID" value="TFK58734.1"/>
    <property type="molecule type" value="Genomic_DNA"/>
</dbReference>
<evidence type="ECO:0000313" key="2">
    <source>
        <dbReference type="Proteomes" id="UP000308600"/>
    </source>
</evidence>
<reference evidence="1 2" key="1">
    <citation type="journal article" date="2019" name="Nat. Ecol. Evol.">
        <title>Megaphylogeny resolves global patterns of mushroom evolution.</title>
        <authorList>
            <person name="Varga T."/>
            <person name="Krizsan K."/>
            <person name="Foldi C."/>
            <person name="Dima B."/>
            <person name="Sanchez-Garcia M."/>
            <person name="Sanchez-Ramirez S."/>
            <person name="Szollosi G.J."/>
            <person name="Szarkandi J.G."/>
            <person name="Papp V."/>
            <person name="Albert L."/>
            <person name="Andreopoulos W."/>
            <person name="Angelini C."/>
            <person name="Antonin V."/>
            <person name="Barry K.W."/>
            <person name="Bougher N.L."/>
            <person name="Buchanan P."/>
            <person name="Buyck B."/>
            <person name="Bense V."/>
            <person name="Catcheside P."/>
            <person name="Chovatia M."/>
            <person name="Cooper J."/>
            <person name="Damon W."/>
            <person name="Desjardin D."/>
            <person name="Finy P."/>
            <person name="Geml J."/>
            <person name="Haridas S."/>
            <person name="Hughes K."/>
            <person name="Justo A."/>
            <person name="Karasinski D."/>
            <person name="Kautmanova I."/>
            <person name="Kiss B."/>
            <person name="Kocsube S."/>
            <person name="Kotiranta H."/>
            <person name="LaButti K.M."/>
            <person name="Lechner B.E."/>
            <person name="Liimatainen K."/>
            <person name="Lipzen A."/>
            <person name="Lukacs Z."/>
            <person name="Mihaltcheva S."/>
            <person name="Morgado L.N."/>
            <person name="Niskanen T."/>
            <person name="Noordeloos M.E."/>
            <person name="Ohm R.A."/>
            <person name="Ortiz-Santana B."/>
            <person name="Ovrebo C."/>
            <person name="Racz N."/>
            <person name="Riley R."/>
            <person name="Savchenko A."/>
            <person name="Shiryaev A."/>
            <person name="Soop K."/>
            <person name="Spirin V."/>
            <person name="Szebenyi C."/>
            <person name="Tomsovsky M."/>
            <person name="Tulloss R.E."/>
            <person name="Uehling J."/>
            <person name="Grigoriev I.V."/>
            <person name="Vagvolgyi C."/>
            <person name="Papp T."/>
            <person name="Martin F.M."/>
            <person name="Miettinen O."/>
            <person name="Hibbett D.S."/>
            <person name="Nagy L.G."/>
        </authorList>
    </citation>
    <scope>NUCLEOTIDE SEQUENCE [LARGE SCALE GENOMIC DNA]</scope>
    <source>
        <strain evidence="1 2">NL-1719</strain>
    </source>
</reference>
<keyword evidence="2" id="KW-1185">Reference proteome</keyword>